<evidence type="ECO:0000256" key="3">
    <source>
        <dbReference type="ARBA" id="ARBA00022650"/>
    </source>
</evidence>
<evidence type="ECO:0000256" key="2">
    <source>
        <dbReference type="ARBA" id="ARBA00022605"/>
    </source>
</evidence>
<dbReference type="OrthoDB" id="9804434at2"/>
<dbReference type="FunFam" id="3.40.1160.10:FF:000018">
    <property type="entry name" value="Glutamate 5-kinase"/>
    <property type="match status" value="1"/>
</dbReference>
<comment type="function">
    <text evidence="8">Catalyzes the transfer of a phosphate group to glutamate to form L-glutamate 5-phosphate.</text>
</comment>
<dbReference type="Gene3D" id="2.30.130.10">
    <property type="entry name" value="PUA domain"/>
    <property type="match status" value="1"/>
</dbReference>
<protein>
    <recommendedName>
        <fullName evidence="8">Glutamate 5-kinase</fullName>
        <ecNumber evidence="8">2.7.2.11</ecNumber>
    </recommendedName>
    <alternativeName>
        <fullName evidence="8">Gamma-glutamyl kinase</fullName>
        <shortName evidence="8">GK</shortName>
    </alternativeName>
</protein>
<name>A0A318TC63_9BRAD</name>
<dbReference type="GO" id="GO:0004349">
    <property type="term" value="F:glutamate 5-kinase activity"/>
    <property type="evidence" value="ECO:0007669"/>
    <property type="project" value="UniProtKB-UniRule"/>
</dbReference>
<feature type="binding site" evidence="8">
    <location>
        <position position="56"/>
    </location>
    <ligand>
        <name>substrate</name>
    </ligand>
</feature>
<dbReference type="InterPro" id="IPR019797">
    <property type="entry name" value="Glutamate_5-kinase_CS"/>
</dbReference>
<evidence type="ECO:0000256" key="6">
    <source>
        <dbReference type="ARBA" id="ARBA00022777"/>
    </source>
</evidence>
<comment type="subcellular location">
    <subcellularLocation>
        <location evidence="8">Cytoplasm</location>
    </subcellularLocation>
</comment>
<evidence type="ECO:0000256" key="5">
    <source>
        <dbReference type="ARBA" id="ARBA00022741"/>
    </source>
</evidence>
<evidence type="ECO:0000256" key="8">
    <source>
        <dbReference type="HAMAP-Rule" id="MF_00456"/>
    </source>
</evidence>
<evidence type="ECO:0000256" key="1">
    <source>
        <dbReference type="ARBA" id="ARBA00022490"/>
    </source>
</evidence>
<dbReference type="EC" id="2.7.2.11" evidence="8"/>
<proteinExistence type="inferred from homology"/>
<dbReference type="InterPro" id="IPR041739">
    <property type="entry name" value="G5K_ProB"/>
</dbReference>
<dbReference type="SUPFAM" id="SSF53633">
    <property type="entry name" value="Carbamate kinase-like"/>
    <property type="match status" value="1"/>
</dbReference>
<dbReference type="InterPro" id="IPR001048">
    <property type="entry name" value="Asp/Glu/Uridylate_kinase"/>
</dbReference>
<dbReference type="CDD" id="cd21157">
    <property type="entry name" value="PUA_G5K"/>
    <property type="match status" value="1"/>
</dbReference>
<dbReference type="HAMAP" id="MF_00456">
    <property type="entry name" value="ProB"/>
    <property type="match status" value="1"/>
</dbReference>
<gene>
    <name evidence="8" type="primary">proB</name>
    <name evidence="10" type="ORF">BJ122_12235</name>
</gene>
<evidence type="ECO:0000256" key="7">
    <source>
        <dbReference type="ARBA" id="ARBA00022840"/>
    </source>
</evidence>
<comment type="catalytic activity">
    <reaction evidence="8">
        <text>L-glutamate + ATP = L-glutamyl 5-phosphate + ADP</text>
        <dbReference type="Rhea" id="RHEA:14877"/>
        <dbReference type="ChEBI" id="CHEBI:29985"/>
        <dbReference type="ChEBI" id="CHEBI:30616"/>
        <dbReference type="ChEBI" id="CHEBI:58274"/>
        <dbReference type="ChEBI" id="CHEBI:456216"/>
        <dbReference type="EC" id="2.7.2.11"/>
    </reaction>
</comment>
<dbReference type="PANTHER" id="PTHR43654:SF1">
    <property type="entry name" value="ISOPENTENYL PHOSPHATE KINASE"/>
    <property type="match status" value="1"/>
</dbReference>
<evidence type="ECO:0000259" key="9">
    <source>
        <dbReference type="SMART" id="SM00359"/>
    </source>
</evidence>
<dbReference type="InterPro" id="IPR011529">
    <property type="entry name" value="Glu_5kinase"/>
</dbReference>
<dbReference type="UniPathway" id="UPA00098">
    <property type="reaction ID" value="UER00359"/>
</dbReference>
<feature type="binding site" evidence="8">
    <location>
        <position position="143"/>
    </location>
    <ligand>
        <name>substrate</name>
    </ligand>
</feature>
<dbReference type="FunFam" id="2.30.130.10:FF:000007">
    <property type="entry name" value="Glutamate 5-kinase"/>
    <property type="match status" value="1"/>
</dbReference>
<dbReference type="InterPro" id="IPR005715">
    <property type="entry name" value="Glu_5kinase/COase_Synthase"/>
</dbReference>
<keyword evidence="5 8" id="KW-0547">Nucleotide-binding</keyword>
<dbReference type="Pfam" id="PF00696">
    <property type="entry name" value="AA_kinase"/>
    <property type="match status" value="1"/>
</dbReference>
<dbReference type="PROSITE" id="PS50890">
    <property type="entry name" value="PUA"/>
    <property type="match status" value="1"/>
</dbReference>
<dbReference type="CDD" id="cd04242">
    <property type="entry name" value="AAK_G5K_ProB"/>
    <property type="match status" value="1"/>
</dbReference>
<dbReference type="PANTHER" id="PTHR43654">
    <property type="entry name" value="GLUTAMATE 5-KINASE"/>
    <property type="match status" value="1"/>
</dbReference>
<evidence type="ECO:0000313" key="10">
    <source>
        <dbReference type="EMBL" id="PYF01390.1"/>
    </source>
</evidence>
<dbReference type="Gene3D" id="3.40.1160.10">
    <property type="entry name" value="Acetylglutamate kinase-like"/>
    <property type="match status" value="2"/>
</dbReference>
<evidence type="ECO:0000256" key="4">
    <source>
        <dbReference type="ARBA" id="ARBA00022679"/>
    </source>
</evidence>
<keyword evidence="4 8" id="KW-0808">Transferase</keyword>
<dbReference type="InterPro" id="IPR036974">
    <property type="entry name" value="PUA_sf"/>
</dbReference>
<dbReference type="InterPro" id="IPR015947">
    <property type="entry name" value="PUA-like_sf"/>
</dbReference>
<keyword evidence="7 8" id="KW-0067">ATP-binding</keyword>
<dbReference type="NCBIfam" id="TIGR01027">
    <property type="entry name" value="proB"/>
    <property type="match status" value="1"/>
</dbReference>
<dbReference type="InterPro" id="IPR001057">
    <property type="entry name" value="Glu/AcGlu_kinase"/>
</dbReference>
<dbReference type="EMBL" id="QJTI01000022">
    <property type="protein sequence ID" value="PYF01390.1"/>
    <property type="molecule type" value="Genomic_DNA"/>
</dbReference>
<sequence>MSLPSLRNFRRIVVKVGSSLLIDSEAGEVRAGWLAALASDLAALHRGGRDVMVVSSGSIALGRSRLKLPRGPLKLEESQAAAAVGQIALARTWSEVLSAYEIDAGQILVTLQDTEERRRYLNARSTIAKLLEWRAIPVINENDTVATAEIRYGDNDRLAARVATMASADLLVLLSDIDGLYTAPPANDPTASLIPVVEAVTAEIEGMAGAAGSELSRGGMRTKIEAAKIATTAGTHMLIANGKIDHPLRTIADGGRCTWFLTPANPVTARKRWIAGSLEPKGTLTIDAGAVCALRAGKSLLPAGVVRVEGQFARGDAVVVRGPDTDEIGRGLVAYDAEDAEKIIGHSSPDVMSILGISGRAEMIHRDDLVIGAVPNS</sequence>
<dbReference type="PRINTS" id="PR00474">
    <property type="entry name" value="GLU5KINASE"/>
</dbReference>
<dbReference type="Pfam" id="PF01472">
    <property type="entry name" value="PUA"/>
    <property type="match status" value="1"/>
</dbReference>
<keyword evidence="6 8" id="KW-0418">Kinase</keyword>
<feature type="binding site" evidence="8">
    <location>
        <position position="155"/>
    </location>
    <ligand>
        <name>substrate</name>
    </ligand>
</feature>
<feature type="binding site" evidence="8">
    <location>
        <begin position="175"/>
        <end position="176"/>
    </location>
    <ligand>
        <name>ATP</name>
        <dbReference type="ChEBI" id="CHEBI:30616"/>
    </ligand>
</feature>
<feature type="domain" description="PUA" evidence="9">
    <location>
        <begin position="282"/>
        <end position="364"/>
    </location>
</feature>
<dbReference type="InterPro" id="IPR002478">
    <property type="entry name" value="PUA"/>
</dbReference>
<evidence type="ECO:0000313" key="11">
    <source>
        <dbReference type="Proteomes" id="UP000248148"/>
    </source>
</evidence>
<comment type="pathway">
    <text evidence="8">Amino-acid biosynthesis; L-proline biosynthesis; L-glutamate 5-semialdehyde from L-glutamate: step 1/2.</text>
</comment>
<dbReference type="PIRSF" id="PIRSF000729">
    <property type="entry name" value="GK"/>
    <property type="match status" value="1"/>
</dbReference>
<dbReference type="GO" id="GO:0005829">
    <property type="term" value="C:cytosol"/>
    <property type="evidence" value="ECO:0007669"/>
    <property type="project" value="TreeGrafter"/>
</dbReference>
<comment type="caution">
    <text evidence="10">The sequence shown here is derived from an EMBL/GenBank/DDBJ whole genome shotgun (WGS) entry which is preliminary data.</text>
</comment>
<keyword evidence="11" id="KW-1185">Reference proteome</keyword>
<comment type="similarity">
    <text evidence="8">Belongs to the glutamate 5-kinase family.</text>
</comment>
<dbReference type="AlphaFoldDB" id="A0A318TC63"/>
<dbReference type="GO" id="GO:0055129">
    <property type="term" value="P:L-proline biosynthetic process"/>
    <property type="evidence" value="ECO:0007669"/>
    <property type="project" value="UniProtKB-UniRule"/>
</dbReference>
<keyword evidence="3 8" id="KW-0641">Proline biosynthesis</keyword>
<keyword evidence="2 8" id="KW-0028">Amino-acid biosynthesis</keyword>
<feature type="binding site" evidence="8">
    <location>
        <position position="15"/>
    </location>
    <ligand>
        <name>ATP</name>
        <dbReference type="ChEBI" id="CHEBI:30616"/>
    </ligand>
</feature>
<dbReference type="GO" id="GO:0005524">
    <property type="term" value="F:ATP binding"/>
    <property type="evidence" value="ECO:0007669"/>
    <property type="project" value="UniProtKB-KW"/>
</dbReference>
<dbReference type="GO" id="GO:0003723">
    <property type="term" value="F:RNA binding"/>
    <property type="evidence" value="ECO:0007669"/>
    <property type="project" value="InterPro"/>
</dbReference>
<comment type="caution">
    <text evidence="8">Lacks conserved residue(s) required for the propagation of feature annotation.</text>
</comment>
<dbReference type="SUPFAM" id="SSF88697">
    <property type="entry name" value="PUA domain-like"/>
    <property type="match status" value="1"/>
</dbReference>
<reference evidence="10 11" key="1">
    <citation type="submission" date="2018-06" db="EMBL/GenBank/DDBJ databases">
        <title>Genomic Encyclopedia of Archaeal and Bacterial Type Strains, Phase II (KMG-II): from individual species to whole genera.</title>
        <authorList>
            <person name="Goeker M."/>
        </authorList>
    </citation>
    <scope>NUCLEOTIDE SEQUENCE [LARGE SCALE GENOMIC DNA]</scope>
    <source>
        <strain evidence="10 11">JCM 11668</strain>
    </source>
</reference>
<dbReference type="RefSeq" id="WP_110782094.1">
    <property type="nucleotide sequence ID" value="NZ_QJTI01000022.1"/>
</dbReference>
<organism evidence="10 11">
    <name type="scientific">Rhodopseudomonas faecalis</name>
    <dbReference type="NCBI Taxonomy" id="99655"/>
    <lineage>
        <taxon>Bacteria</taxon>
        <taxon>Pseudomonadati</taxon>
        <taxon>Pseudomonadota</taxon>
        <taxon>Alphaproteobacteria</taxon>
        <taxon>Hyphomicrobiales</taxon>
        <taxon>Nitrobacteraceae</taxon>
        <taxon>Rhodopseudomonas</taxon>
    </lineage>
</organism>
<accession>A0A318TC63</accession>
<dbReference type="PROSITE" id="PS00902">
    <property type="entry name" value="GLUTAMATE_5_KINASE"/>
    <property type="match status" value="1"/>
</dbReference>
<dbReference type="Proteomes" id="UP000248148">
    <property type="component" value="Unassembled WGS sequence"/>
</dbReference>
<dbReference type="InterPro" id="IPR036393">
    <property type="entry name" value="AceGlu_kinase-like_sf"/>
</dbReference>
<keyword evidence="1 8" id="KW-0963">Cytoplasm</keyword>
<dbReference type="SMART" id="SM00359">
    <property type="entry name" value="PUA"/>
    <property type="match status" value="1"/>
</dbReference>